<keyword evidence="5 9" id="KW-0408">Iron</keyword>
<dbReference type="GO" id="GO:0009416">
    <property type="term" value="P:response to light stimulus"/>
    <property type="evidence" value="ECO:0000318"/>
    <property type="project" value="GO_Central"/>
</dbReference>
<evidence type="ECO:0000256" key="7">
    <source>
        <dbReference type="ARBA" id="ARBA00043997"/>
    </source>
</evidence>
<evidence type="ECO:0000313" key="12">
    <source>
        <dbReference type="Proteomes" id="UP000008311"/>
    </source>
</evidence>
<dbReference type="InterPro" id="IPR005123">
    <property type="entry name" value="Oxoglu/Fe-dep_dioxygenase_dom"/>
</dbReference>
<organism evidence="11 12">
    <name type="scientific">Ricinus communis</name>
    <name type="common">Castor bean</name>
    <dbReference type="NCBI Taxonomy" id="3988"/>
    <lineage>
        <taxon>Eukaryota</taxon>
        <taxon>Viridiplantae</taxon>
        <taxon>Streptophyta</taxon>
        <taxon>Embryophyta</taxon>
        <taxon>Tracheophyta</taxon>
        <taxon>Spermatophyta</taxon>
        <taxon>Magnoliopsida</taxon>
        <taxon>eudicotyledons</taxon>
        <taxon>Gunneridae</taxon>
        <taxon>Pentapetalae</taxon>
        <taxon>rosids</taxon>
        <taxon>fabids</taxon>
        <taxon>Malpighiales</taxon>
        <taxon>Euphorbiaceae</taxon>
        <taxon>Acalyphoideae</taxon>
        <taxon>Acalypheae</taxon>
        <taxon>Ricinus</taxon>
    </lineage>
</organism>
<dbReference type="GO" id="GO:0045544">
    <property type="term" value="F:gibberellin 20-oxidase activity"/>
    <property type="evidence" value="ECO:0000318"/>
    <property type="project" value="GO_Central"/>
</dbReference>
<dbReference type="PANTHER" id="PTHR47990">
    <property type="entry name" value="2-OXOGLUTARATE (2OG) AND FE(II)-DEPENDENT OXYGENASE SUPERFAMILY PROTEIN-RELATED"/>
    <property type="match status" value="1"/>
</dbReference>
<evidence type="ECO:0000256" key="5">
    <source>
        <dbReference type="ARBA" id="ARBA00023004"/>
    </source>
</evidence>
<dbReference type="Gene3D" id="2.60.120.330">
    <property type="entry name" value="B-lactam Antibiotic, Isopenicillin N Synthase, Chain"/>
    <property type="match status" value="1"/>
</dbReference>
<keyword evidence="3 9" id="KW-0479">Metal-binding</keyword>
<dbReference type="GO" id="GO:0046872">
    <property type="term" value="F:metal ion binding"/>
    <property type="evidence" value="ECO:0007669"/>
    <property type="project" value="UniProtKB-KW"/>
</dbReference>
<dbReference type="InterPro" id="IPR050231">
    <property type="entry name" value="Iron_ascorbate_oxido_reductase"/>
</dbReference>
<comment type="catalytic activity">
    <reaction evidence="8">
        <text>gibberellin A12 + 2 2-oxoglutarate + 3 O2 + H(+) = gibberellin A9 + 2 succinate + 3 CO2 + 2 H2O</text>
        <dbReference type="Rhea" id="RHEA:60772"/>
        <dbReference type="ChEBI" id="CHEBI:15377"/>
        <dbReference type="ChEBI" id="CHEBI:15378"/>
        <dbReference type="ChEBI" id="CHEBI:15379"/>
        <dbReference type="ChEBI" id="CHEBI:16526"/>
        <dbReference type="ChEBI" id="CHEBI:16810"/>
        <dbReference type="ChEBI" id="CHEBI:30031"/>
        <dbReference type="ChEBI" id="CHEBI:58627"/>
        <dbReference type="ChEBI" id="CHEBI:73255"/>
    </reaction>
    <physiologicalReaction direction="left-to-right" evidence="8">
        <dbReference type="Rhea" id="RHEA:60773"/>
    </physiologicalReaction>
</comment>
<reference evidence="12" key="1">
    <citation type="journal article" date="2010" name="Nat. Biotechnol.">
        <title>Draft genome sequence of the oilseed species Ricinus communis.</title>
        <authorList>
            <person name="Chan A.P."/>
            <person name="Crabtree J."/>
            <person name="Zhao Q."/>
            <person name="Lorenzi H."/>
            <person name="Orvis J."/>
            <person name="Puiu D."/>
            <person name="Melake-Berhan A."/>
            <person name="Jones K.M."/>
            <person name="Redman J."/>
            <person name="Chen G."/>
            <person name="Cahoon E.B."/>
            <person name="Gedil M."/>
            <person name="Stanke M."/>
            <person name="Haas B.J."/>
            <person name="Wortman J.R."/>
            <person name="Fraser-Liggett C.M."/>
            <person name="Ravel J."/>
            <person name="Rabinowicz P.D."/>
        </authorList>
    </citation>
    <scope>NUCLEOTIDE SEQUENCE [LARGE SCALE GENOMIC DNA]</scope>
    <source>
        <strain evidence="12">cv. Hale</strain>
    </source>
</reference>
<dbReference type="InterPro" id="IPR027443">
    <property type="entry name" value="IPNS-like_sf"/>
</dbReference>
<evidence type="ECO:0000256" key="4">
    <source>
        <dbReference type="ARBA" id="ARBA00023002"/>
    </source>
</evidence>
<feature type="domain" description="Fe2OG dioxygenase" evidence="10">
    <location>
        <begin position="229"/>
        <end position="328"/>
    </location>
</feature>
<dbReference type="PRINTS" id="PR00682">
    <property type="entry name" value="IPNSYNTHASE"/>
</dbReference>
<dbReference type="InParanoid" id="B9SME4"/>
<comment type="cofactor">
    <cofactor evidence="1">
        <name>L-ascorbate</name>
        <dbReference type="ChEBI" id="CHEBI:38290"/>
    </cofactor>
</comment>
<dbReference type="FunFam" id="2.60.120.330:FF:000003">
    <property type="entry name" value="Gibberellin 20 oxidase 2"/>
    <property type="match status" value="1"/>
</dbReference>
<dbReference type="EMBL" id="EQ974032">
    <property type="protein sequence ID" value="EEF35218.1"/>
    <property type="molecule type" value="Genomic_DNA"/>
</dbReference>
<evidence type="ECO:0000256" key="9">
    <source>
        <dbReference type="RuleBase" id="RU003682"/>
    </source>
</evidence>
<dbReference type="Pfam" id="PF03171">
    <property type="entry name" value="2OG-FeII_Oxy"/>
    <property type="match status" value="1"/>
</dbReference>
<accession>B9SME4</accession>
<comment type="similarity">
    <text evidence="7">Belongs to the iron/ascorbate-dependent oxidoreductase family. GA20OX subfamily.</text>
</comment>
<dbReference type="InterPro" id="IPR044861">
    <property type="entry name" value="IPNS-like_FE2OG_OXY"/>
</dbReference>
<name>B9SME4_RICCO</name>
<dbReference type="eggNOG" id="KOG0143">
    <property type="taxonomic scope" value="Eukaryota"/>
</dbReference>
<dbReference type="GO" id="GO:0009908">
    <property type="term" value="P:flower development"/>
    <property type="evidence" value="ECO:0000318"/>
    <property type="project" value="GO_Central"/>
</dbReference>
<keyword evidence="12" id="KW-1185">Reference proteome</keyword>
<dbReference type="EC" id="1.14.11.15" evidence="11"/>
<evidence type="ECO:0000256" key="6">
    <source>
        <dbReference type="ARBA" id="ARBA00037909"/>
    </source>
</evidence>
<gene>
    <name evidence="11" type="ORF">RCOM_0773540</name>
</gene>
<sequence length="387" mass="44097">MSLLNLMKTTTSTLLLCPPMDTKDHKSATTGVNFLFDSSFLQKQPKLPTEFIWPNGDLVSNQDELKEPLIDLDGILKGDEVETAHAAELVRAACLNHGFFQVTNHGVDASLIRAAHEEVDTIFKLPLDKKLSVRRMPGSVYGYSGAHADRYSFKLPWKETFTFGYSRSDSEPIVVDYFKHVLGEDYERTGGIYQKFCEEMKKLSFVIFELLAISLGVDRFHYRKYFEDGSSIMRCNYYPACNNSSLTLGTGPHCDPTSLTILHQDEVGGLEVFANSKWQAIRPRPDAFVINIGDTFTALSNGRYKSCLHRAVLNRERERRSLVFFVCPKEDKVVRPPQDLVCREGPRKYPDFTWSDLLEFTQKHYRADAATLQSFIQWLLSSKPSNF</sequence>
<evidence type="ECO:0000256" key="3">
    <source>
        <dbReference type="ARBA" id="ARBA00022723"/>
    </source>
</evidence>
<dbReference type="KEGG" id="rcu:8270189"/>
<evidence type="ECO:0000256" key="1">
    <source>
        <dbReference type="ARBA" id="ARBA00001961"/>
    </source>
</evidence>
<dbReference type="SUPFAM" id="SSF51197">
    <property type="entry name" value="Clavaminate synthase-like"/>
    <property type="match status" value="1"/>
</dbReference>
<dbReference type="Pfam" id="PF14226">
    <property type="entry name" value="DIOX_N"/>
    <property type="match status" value="1"/>
</dbReference>
<dbReference type="GO" id="GO:0009826">
    <property type="term" value="P:unidimensional cell growth"/>
    <property type="evidence" value="ECO:0000318"/>
    <property type="project" value="GO_Central"/>
</dbReference>
<proteinExistence type="inferred from homology"/>
<comment type="pathway">
    <text evidence="6">Plant hormone biosynthesis; gibberellin biosynthesis.</text>
</comment>
<dbReference type="GO" id="GO:0009686">
    <property type="term" value="P:gibberellin biosynthetic process"/>
    <property type="evidence" value="ECO:0000318"/>
    <property type="project" value="GO_Central"/>
</dbReference>
<dbReference type="InterPro" id="IPR026992">
    <property type="entry name" value="DIOX_N"/>
</dbReference>
<evidence type="ECO:0000256" key="8">
    <source>
        <dbReference type="ARBA" id="ARBA00050508"/>
    </source>
</evidence>
<dbReference type="PROSITE" id="PS51471">
    <property type="entry name" value="FE2OG_OXY"/>
    <property type="match status" value="1"/>
</dbReference>
<dbReference type="OrthoDB" id="288590at2759"/>
<comment type="pathway">
    <text evidence="2">Hormone biosynthesis.</text>
</comment>
<protein>
    <submittedName>
        <fullName evidence="11">Gibberellin 20-oxidase, putative</fullName>
        <ecNumber evidence="11">1.14.11.15</ecNumber>
    </submittedName>
</protein>
<dbReference type="AlphaFoldDB" id="B9SME4"/>
<evidence type="ECO:0000256" key="2">
    <source>
        <dbReference type="ARBA" id="ARBA00004972"/>
    </source>
</evidence>
<evidence type="ECO:0000313" key="11">
    <source>
        <dbReference type="EMBL" id="EEF35218.1"/>
    </source>
</evidence>
<keyword evidence="4 9" id="KW-0560">Oxidoreductase</keyword>
<evidence type="ECO:0000259" key="10">
    <source>
        <dbReference type="PROSITE" id="PS51471"/>
    </source>
</evidence>
<dbReference type="GO" id="GO:0016707">
    <property type="term" value="F:gibberellin 3-beta-dioxygenase activity"/>
    <property type="evidence" value="ECO:0007669"/>
    <property type="project" value="UniProtKB-EC"/>
</dbReference>
<dbReference type="Proteomes" id="UP000008311">
    <property type="component" value="Unassembled WGS sequence"/>
</dbReference>